<dbReference type="InterPro" id="IPR008030">
    <property type="entry name" value="NmrA-like"/>
</dbReference>
<protein>
    <recommendedName>
        <fullName evidence="4">NmrA-like domain-containing protein</fullName>
    </recommendedName>
</protein>
<reference evidence="6" key="1">
    <citation type="journal article" date="2017" name="Nat. Microbiol.">
        <title>Global analysis of biosynthetic gene clusters reveals vast potential of secondary metabolite production in Penicillium species.</title>
        <authorList>
            <person name="Nielsen J.C."/>
            <person name="Grijseels S."/>
            <person name="Prigent S."/>
            <person name="Ji B."/>
            <person name="Dainat J."/>
            <person name="Nielsen K.F."/>
            <person name="Frisvad J.C."/>
            <person name="Workman M."/>
            <person name="Nielsen J."/>
        </authorList>
    </citation>
    <scope>NUCLEOTIDE SEQUENCE [LARGE SCALE GENOMIC DNA]</scope>
    <source>
        <strain evidence="6">IBT 24891</strain>
    </source>
</reference>
<evidence type="ECO:0000256" key="2">
    <source>
        <dbReference type="ARBA" id="ARBA00022857"/>
    </source>
</evidence>
<dbReference type="InterPro" id="IPR051609">
    <property type="entry name" value="NmrA/Isoflavone_reductase-like"/>
</dbReference>
<dbReference type="OrthoDB" id="10000533at2759"/>
<evidence type="ECO:0000313" key="6">
    <source>
        <dbReference type="Proteomes" id="UP000191285"/>
    </source>
</evidence>
<dbReference type="SUPFAM" id="SSF51735">
    <property type="entry name" value="NAD(P)-binding Rossmann-fold domains"/>
    <property type="match status" value="1"/>
</dbReference>
<gene>
    <name evidence="5" type="ORF">PENSTE_c023G04181</name>
</gene>
<dbReference type="PANTHER" id="PTHR47706:SF4">
    <property type="entry name" value="NMRA-LIKE DOMAIN-CONTAINING PROTEIN"/>
    <property type="match status" value="1"/>
</dbReference>
<dbReference type="PANTHER" id="PTHR47706">
    <property type="entry name" value="NMRA-LIKE FAMILY PROTEIN"/>
    <property type="match status" value="1"/>
</dbReference>
<accession>A0A1V6SRT5</accession>
<keyword evidence="3" id="KW-0560">Oxidoreductase</keyword>
<proteinExistence type="inferred from homology"/>
<keyword evidence="6" id="KW-1185">Reference proteome</keyword>
<evidence type="ECO:0000313" key="5">
    <source>
        <dbReference type="EMBL" id="OQE16751.1"/>
    </source>
</evidence>
<dbReference type="Pfam" id="PF05368">
    <property type="entry name" value="NmrA"/>
    <property type="match status" value="1"/>
</dbReference>
<sequence length="315" mass="35199">MATIAVAGGTGGVGKTFVEILEQQNKFRVVVLSRGAPKKEDTSNTVHLQIDYEDVSAMTKQLEQYNVHTIISAIGLISEETSKSQLNLIEAADKSKSTARFIPSEYSFIQTADLLAIDPSIQFWLDAANLLKASSLEYTRVIPGFFMDYWGMPHVKTNLQPYSFGIDISSRKAAIPGDGNDVICMTYTYDMAHYIIKALDLDEWPEFSVVVGDQVTYNQILAMAEEILGEKFDVTYDGIDQIEKGNVTNPPMPSDLGYSEEELTEVTALVSRLVINGVFDLPKENRLNALFPEVNPITMKELLEKSWRRTEPHLE</sequence>
<dbReference type="InterPro" id="IPR036291">
    <property type="entry name" value="NAD(P)-bd_dom_sf"/>
</dbReference>
<name>A0A1V6SRT5_9EURO</name>
<dbReference type="GO" id="GO:0016491">
    <property type="term" value="F:oxidoreductase activity"/>
    <property type="evidence" value="ECO:0007669"/>
    <property type="project" value="UniProtKB-KW"/>
</dbReference>
<comment type="similarity">
    <text evidence="1">Belongs to the NmrA-type oxidoreductase family. Isoflavone reductase subfamily.</text>
</comment>
<organism evidence="5 6">
    <name type="scientific">Penicillium steckii</name>
    <dbReference type="NCBI Taxonomy" id="303698"/>
    <lineage>
        <taxon>Eukaryota</taxon>
        <taxon>Fungi</taxon>
        <taxon>Dikarya</taxon>
        <taxon>Ascomycota</taxon>
        <taxon>Pezizomycotina</taxon>
        <taxon>Eurotiomycetes</taxon>
        <taxon>Eurotiomycetidae</taxon>
        <taxon>Eurotiales</taxon>
        <taxon>Aspergillaceae</taxon>
        <taxon>Penicillium</taxon>
    </lineage>
</organism>
<evidence type="ECO:0000256" key="3">
    <source>
        <dbReference type="ARBA" id="ARBA00023002"/>
    </source>
</evidence>
<dbReference type="Proteomes" id="UP000191285">
    <property type="component" value="Unassembled WGS sequence"/>
</dbReference>
<dbReference type="Gene3D" id="3.90.25.10">
    <property type="entry name" value="UDP-galactose 4-epimerase, domain 1"/>
    <property type="match status" value="1"/>
</dbReference>
<dbReference type="Gene3D" id="3.40.50.720">
    <property type="entry name" value="NAD(P)-binding Rossmann-like Domain"/>
    <property type="match status" value="1"/>
</dbReference>
<keyword evidence="2" id="KW-0521">NADP</keyword>
<evidence type="ECO:0000259" key="4">
    <source>
        <dbReference type="Pfam" id="PF05368"/>
    </source>
</evidence>
<feature type="domain" description="NmrA-like" evidence="4">
    <location>
        <begin position="3"/>
        <end position="237"/>
    </location>
</feature>
<comment type="caution">
    <text evidence="5">The sequence shown here is derived from an EMBL/GenBank/DDBJ whole genome shotgun (WGS) entry which is preliminary data.</text>
</comment>
<dbReference type="EMBL" id="MLKD01000023">
    <property type="protein sequence ID" value="OQE16751.1"/>
    <property type="molecule type" value="Genomic_DNA"/>
</dbReference>
<dbReference type="AlphaFoldDB" id="A0A1V6SRT5"/>
<evidence type="ECO:0000256" key="1">
    <source>
        <dbReference type="ARBA" id="ARBA00005725"/>
    </source>
</evidence>